<dbReference type="eggNOG" id="ENOG50333BQ">
    <property type="taxonomic scope" value="Bacteria"/>
</dbReference>
<sequence>MYKRDYILRMIEQAAEVLHKVMFLRQNQQLREAMELLNQAMRHLLGVGSKLIHALSVKDLLALLSKDGEVDQGKVLVCGDMLNAQAALYADSGEDAAARAAGSKSLELLLTARELDAREELREEFADRIESALALVGRAPMSASLLKVLIPYYEAGGRYGRAEDAIFHMLDELERSQETEERLEQLGLGIRMYERWLGLDSAALEQGNLSKEEVEDGLNELIRIKKNILEQG</sequence>
<comment type="caution">
    <text evidence="1">The sequence shown here is derived from an EMBL/GenBank/DDBJ whole genome shotgun (WGS) entry which is preliminary data.</text>
</comment>
<dbReference type="Proteomes" id="UP000028123">
    <property type="component" value="Unassembled WGS sequence"/>
</dbReference>
<keyword evidence="2" id="KW-1185">Reference proteome</keyword>
<dbReference type="Pfam" id="PF20092">
    <property type="entry name" value="DUF6483"/>
    <property type="match status" value="1"/>
</dbReference>
<dbReference type="InterPro" id="IPR045507">
    <property type="entry name" value="DUF6483"/>
</dbReference>
<dbReference type="EMBL" id="JNVM01000019">
    <property type="protein sequence ID" value="KEQ23871.1"/>
    <property type="molecule type" value="Genomic_DNA"/>
</dbReference>
<gene>
    <name evidence="1" type="ORF">ET33_12650</name>
</gene>
<dbReference type="AlphaFoldDB" id="A0A081NZJ8"/>
<organism evidence="1 2">
    <name type="scientific">Paenibacillus tyrfis</name>
    <dbReference type="NCBI Taxonomy" id="1501230"/>
    <lineage>
        <taxon>Bacteria</taxon>
        <taxon>Bacillati</taxon>
        <taxon>Bacillota</taxon>
        <taxon>Bacilli</taxon>
        <taxon>Bacillales</taxon>
        <taxon>Paenibacillaceae</taxon>
        <taxon>Paenibacillus</taxon>
    </lineage>
</organism>
<reference evidence="1 2" key="1">
    <citation type="submission" date="2014-06" db="EMBL/GenBank/DDBJ databases">
        <title>Draft genome sequence of Paenibacillus sp. MSt1.</title>
        <authorList>
            <person name="Aw Y.K."/>
            <person name="Ong K.S."/>
            <person name="Gan H.M."/>
            <person name="Lee S.M."/>
        </authorList>
    </citation>
    <scope>NUCLEOTIDE SEQUENCE [LARGE SCALE GENOMIC DNA]</scope>
    <source>
        <strain evidence="1 2">MSt1</strain>
    </source>
</reference>
<evidence type="ECO:0000313" key="2">
    <source>
        <dbReference type="Proteomes" id="UP000028123"/>
    </source>
</evidence>
<dbReference type="RefSeq" id="WP_036687442.1">
    <property type="nucleotide sequence ID" value="NZ_JNVM01000019.1"/>
</dbReference>
<evidence type="ECO:0000313" key="1">
    <source>
        <dbReference type="EMBL" id="KEQ23871.1"/>
    </source>
</evidence>
<name>A0A081NZJ8_9BACL</name>
<protein>
    <submittedName>
        <fullName evidence="1">Uncharacterized protein</fullName>
    </submittedName>
</protein>
<dbReference type="OrthoDB" id="1905743at2"/>
<proteinExistence type="predicted"/>
<accession>A0A081NZJ8</accession>